<evidence type="ECO:0000259" key="1">
    <source>
        <dbReference type="Pfam" id="PF13191"/>
    </source>
</evidence>
<name>A0ABW7CEG4_9CYAN</name>
<evidence type="ECO:0000313" key="2">
    <source>
        <dbReference type="EMBL" id="MFG3818388.1"/>
    </source>
</evidence>
<reference evidence="3" key="1">
    <citation type="journal article" date="2024" name="Algal Res.">
        <title>Biochemical, toxicological and genomic investigation of a high-biomass producing Limnothrix strain isolated from Italian shallow drinking water reservoir.</title>
        <authorList>
            <person name="Simonazzi M."/>
            <person name="Shishido T.K."/>
            <person name="Delbaje E."/>
            <person name="Wahlsten M."/>
            <person name="Fewer D.P."/>
            <person name="Sivonen K."/>
            <person name="Pezzolesi L."/>
            <person name="Pistocchi R."/>
        </authorList>
    </citation>
    <scope>NUCLEOTIDE SEQUENCE [LARGE SCALE GENOMIC DNA]</scope>
    <source>
        <strain evidence="3">LRLZ20PSL1</strain>
    </source>
</reference>
<dbReference type="Pfam" id="PF13191">
    <property type="entry name" value="AAA_16"/>
    <property type="match status" value="1"/>
</dbReference>
<accession>A0ABW7CEG4</accession>
<dbReference type="PANTHER" id="PTHR43642:SF1">
    <property type="entry name" value="HYBRID SIGNAL TRANSDUCTION HISTIDINE KINASE G"/>
    <property type="match status" value="1"/>
</dbReference>
<dbReference type="SUPFAM" id="SSF52540">
    <property type="entry name" value="P-loop containing nucleoside triphosphate hydrolases"/>
    <property type="match status" value="1"/>
</dbReference>
<feature type="domain" description="Orc1-like AAA ATPase" evidence="1">
    <location>
        <begin position="1"/>
        <end position="146"/>
    </location>
</feature>
<protein>
    <submittedName>
        <fullName evidence="2">AAA family ATPase</fullName>
    </submittedName>
</protein>
<gene>
    <name evidence="2" type="ORF">VPK24_12125</name>
</gene>
<comment type="caution">
    <text evidence="2">The sequence shown here is derived from an EMBL/GenBank/DDBJ whole genome shotgun (WGS) entry which is preliminary data.</text>
</comment>
<keyword evidence="3" id="KW-1185">Reference proteome</keyword>
<evidence type="ECO:0000313" key="3">
    <source>
        <dbReference type="Proteomes" id="UP001604335"/>
    </source>
</evidence>
<dbReference type="PANTHER" id="PTHR43642">
    <property type="entry name" value="HYBRID SIGNAL TRANSDUCTION HISTIDINE KINASE G"/>
    <property type="match status" value="1"/>
</dbReference>
<dbReference type="InterPro" id="IPR041664">
    <property type="entry name" value="AAA_16"/>
</dbReference>
<sequence length="367" mass="41077">MGKTAVVNEVHKPITQQKGYFIKGKFDQFNRNIPLSAFVQALRDLMGQLLSESDSQLAEWKAQILKAVGENGQVLIEVIPELEQVIGQQPAAPELSGTAAQNRFNLLFQKFIQVFTTIEHPLVIFLDDLQWSDSASLQLLKVLMESSGYLLMLGAYRDNEVSPVHPLMLTIGELEKANLTVNTITLLPLSLEHTNCLVADTLKCSQELSKPLTQLVDRKTQGNPFFTTQFLKALHEDGYIIFDRDQGYWQCDIAQVNALALTDDVVEFMALQLQKLPTATQEILKLAACIGAQFDLQTLAIVAEQSQTEAATCLWRALQEGLIIPITQVYKFFQSEAVEQIEAQNHANPAYRFLHDRVQQAAYSLIA</sequence>
<organism evidence="2 3">
    <name type="scientific">Limnothrix redekei LRLZ20PSL1</name>
    <dbReference type="NCBI Taxonomy" id="3112953"/>
    <lineage>
        <taxon>Bacteria</taxon>
        <taxon>Bacillati</taxon>
        <taxon>Cyanobacteriota</taxon>
        <taxon>Cyanophyceae</taxon>
        <taxon>Pseudanabaenales</taxon>
        <taxon>Pseudanabaenaceae</taxon>
        <taxon>Limnothrix</taxon>
    </lineage>
</organism>
<feature type="non-terminal residue" evidence="2">
    <location>
        <position position="367"/>
    </location>
</feature>
<dbReference type="EMBL" id="JAZAQF010000071">
    <property type="protein sequence ID" value="MFG3818388.1"/>
    <property type="molecule type" value="Genomic_DNA"/>
</dbReference>
<dbReference type="InterPro" id="IPR027417">
    <property type="entry name" value="P-loop_NTPase"/>
</dbReference>
<dbReference type="Proteomes" id="UP001604335">
    <property type="component" value="Unassembled WGS sequence"/>
</dbReference>
<dbReference type="InterPro" id="IPR053159">
    <property type="entry name" value="Hybrid_Histidine_Kinase"/>
</dbReference>
<proteinExistence type="predicted"/>